<keyword evidence="2" id="KW-0378">Hydrolase</keyword>
<dbReference type="Pfam" id="PF02274">
    <property type="entry name" value="ADI"/>
    <property type="match status" value="1"/>
</dbReference>
<name>A0ABY4W9H2_9PROT</name>
<dbReference type="Gene3D" id="3.75.10.10">
    <property type="entry name" value="L-arginine/glycine Amidinotransferase, Chain A"/>
    <property type="match status" value="1"/>
</dbReference>
<dbReference type="PANTHER" id="PTHR12737:SF9">
    <property type="entry name" value="DIMETHYLARGININASE"/>
    <property type="match status" value="1"/>
</dbReference>
<evidence type="ECO:0000313" key="3">
    <source>
        <dbReference type="EMBL" id="USG61924.1"/>
    </source>
</evidence>
<dbReference type="SUPFAM" id="SSF55909">
    <property type="entry name" value="Pentein"/>
    <property type="match status" value="1"/>
</dbReference>
<dbReference type="Proteomes" id="UP001056291">
    <property type="component" value="Chromosome"/>
</dbReference>
<sequence length="274" mass="29720">MTKSPALSFATAITRAPSLTVTGGLRAIDQGAPDPDLFRSHHAMYISALQATGAEVIQLPALENYPDSVFVEDTALCLPEGVIIMRPGAPSRLGEAVEMATILPEYFRQVRYLDAGHAEGGDILVTSREILVGRSGRTDKRGVAALRDIVTEWGYQLRELQTPPGVLHFKTDCGLLDEDTILSTHRLAASGCFSDYNVLLVAEGEEACANAVRFNDVILFPAGFPTTASMLRDHGYTLVEIPNTEAAKIDGGMSCLSLRFTKYPDPDRDRESYG</sequence>
<keyword evidence="4" id="KW-1185">Reference proteome</keyword>
<dbReference type="RefSeq" id="WP_251935343.1">
    <property type="nucleotide sequence ID" value="NZ_CP098747.1"/>
</dbReference>
<proteinExistence type="inferred from homology"/>
<reference evidence="3" key="1">
    <citation type="submission" date="2022-06" db="EMBL/GenBank/DDBJ databases">
        <title>Sneathiella actinostolidae sp. nov., isolated from a sea anemonein the Western Pacific Ocean.</title>
        <authorList>
            <person name="Wei M.J."/>
        </authorList>
    </citation>
    <scope>NUCLEOTIDE SEQUENCE</scope>
    <source>
        <strain evidence="3">PHK-P5</strain>
    </source>
</reference>
<gene>
    <name evidence="3" type="ORF">NBZ79_02915</name>
</gene>
<dbReference type="InterPro" id="IPR033199">
    <property type="entry name" value="DDAH-like"/>
</dbReference>
<comment type="similarity">
    <text evidence="1">Belongs to the DDAH family.</text>
</comment>
<accession>A0ABY4W9H2</accession>
<dbReference type="EMBL" id="CP098747">
    <property type="protein sequence ID" value="USG61924.1"/>
    <property type="molecule type" value="Genomic_DNA"/>
</dbReference>
<evidence type="ECO:0000313" key="4">
    <source>
        <dbReference type="Proteomes" id="UP001056291"/>
    </source>
</evidence>
<protein>
    <submittedName>
        <fullName evidence="3">Arginine deiminase family protein</fullName>
    </submittedName>
</protein>
<evidence type="ECO:0000256" key="1">
    <source>
        <dbReference type="ARBA" id="ARBA00008532"/>
    </source>
</evidence>
<dbReference type="PANTHER" id="PTHR12737">
    <property type="entry name" value="DIMETHYLARGININE DIMETHYLAMINOHYDROLASE"/>
    <property type="match status" value="1"/>
</dbReference>
<evidence type="ECO:0000256" key="2">
    <source>
        <dbReference type="ARBA" id="ARBA00022801"/>
    </source>
</evidence>
<organism evidence="3 4">
    <name type="scientific">Sneathiella marina</name>
    <dbReference type="NCBI Taxonomy" id="2950108"/>
    <lineage>
        <taxon>Bacteria</taxon>
        <taxon>Pseudomonadati</taxon>
        <taxon>Pseudomonadota</taxon>
        <taxon>Alphaproteobacteria</taxon>
        <taxon>Sneathiellales</taxon>
        <taxon>Sneathiellaceae</taxon>
        <taxon>Sneathiella</taxon>
    </lineage>
</organism>